<sequence>MKLYRDDVEGLLLVTSYDADHVAINRERHEASLLVMPGHDVAPWAAGGFDALSEADFAQIRDLSPALVIVGTGGRQRFPKPVLLRPLIDAGIGFEIMDTGSACRTYNILAAEGRQVAAALMLD</sequence>
<dbReference type="RefSeq" id="WP_327599644.1">
    <property type="nucleotide sequence ID" value="NZ_JAYXHS010000002.1"/>
</dbReference>
<dbReference type="SUPFAM" id="SSF64076">
    <property type="entry name" value="MTH938-like"/>
    <property type="match status" value="1"/>
</dbReference>
<dbReference type="InterPro" id="IPR007523">
    <property type="entry name" value="NDUFAF3/AAMDC"/>
</dbReference>
<dbReference type="EMBL" id="JAYXHS010000002">
    <property type="protein sequence ID" value="MEC5386685.1"/>
    <property type="molecule type" value="Genomic_DNA"/>
</dbReference>
<comment type="caution">
    <text evidence="1">The sequence shown here is derived from an EMBL/GenBank/DDBJ whole genome shotgun (WGS) entry which is preliminary data.</text>
</comment>
<evidence type="ECO:0000313" key="1">
    <source>
        <dbReference type="EMBL" id="MEC5386685.1"/>
    </source>
</evidence>
<dbReference type="CDD" id="cd05560">
    <property type="entry name" value="Xcc1710_like"/>
    <property type="match status" value="1"/>
</dbReference>
<dbReference type="PANTHER" id="PTHR21192">
    <property type="entry name" value="NUCLEAR PROTEIN E3-3"/>
    <property type="match status" value="1"/>
</dbReference>
<dbReference type="Pfam" id="PF04430">
    <property type="entry name" value="DUF498"/>
    <property type="match status" value="1"/>
</dbReference>
<accession>A0ABU6K6R6</accession>
<dbReference type="Gene3D" id="3.40.1230.10">
    <property type="entry name" value="MTH938-like"/>
    <property type="match status" value="1"/>
</dbReference>
<dbReference type="Proteomes" id="UP001331561">
    <property type="component" value="Unassembled WGS sequence"/>
</dbReference>
<name>A0ABU6K6R6_9RHOO</name>
<evidence type="ECO:0000313" key="2">
    <source>
        <dbReference type="Proteomes" id="UP001331561"/>
    </source>
</evidence>
<dbReference type="PANTHER" id="PTHR21192:SF2">
    <property type="entry name" value="NADH DEHYDROGENASE [UBIQUINONE] 1 ALPHA SUBCOMPLEX ASSEMBLY FACTOR 3"/>
    <property type="match status" value="1"/>
</dbReference>
<protein>
    <submittedName>
        <fullName evidence="1">Mth938-like domain-containing protein</fullName>
    </submittedName>
</protein>
<proteinExistence type="predicted"/>
<organism evidence="1 2">
    <name type="scientific">Uliginosibacterium silvisoli</name>
    <dbReference type="NCBI Taxonomy" id="3114758"/>
    <lineage>
        <taxon>Bacteria</taxon>
        <taxon>Pseudomonadati</taxon>
        <taxon>Pseudomonadota</taxon>
        <taxon>Betaproteobacteria</taxon>
        <taxon>Rhodocyclales</taxon>
        <taxon>Zoogloeaceae</taxon>
        <taxon>Uliginosibacterium</taxon>
    </lineage>
</organism>
<keyword evidence="2" id="KW-1185">Reference proteome</keyword>
<dbReference type="InterPro" id="IPR036748">
    <property type="entry name" value="MTH938-like_sf"/>
</dbReference>
<reference evidence="1 2" key="1">
    <citation type="submission" date="2024-01" db="EMBL/GenBank/DDBJ databases">
        <title>Uliginosibacterium soil sp. nov.</title>
        <authorList>
            <person name="Lv Y."/>
        </authorList>
    </citation>
    <scope>NUCLEOTIDE SEQUENCE [LARGE SCALE GENOMIC DNA]</scope>
    <source>
        <strain evidence="1 2">H3</strain>
    </source>
</reference>
<gene>
    <name evidence="1" type="ORF">VVD49_13190</name>
</gene>